<evidence type="ECO:0000259" key="2">
    <source>
        <dbReference type="Pfam" id="PF08327"/>
    </source>
</evidence>
<dbReference type="InterPro" id="IPR013538">
    <property type="entry name" value="ASHA1/2-like_C"/>
</dbReference>
<proteinExistence type="inferred from homology"/>
<accession>A0A956SF87</accession>
<dbReference type="InterPro" id="IPR023393">
    <property type="entry name" value="START-like_dom_sf"/>
</dbReference>
<organism evidence="3 4">
    <name type="scientific">Eiseniibacteriota bacterium</name>
    <dbReference type="NCBI Taxonomy" id="2212470"/>
    <lineage>
        <taxon>Bacteria</taxon>
        <taxon>Candidatus Eiseniibacteriota</taxon>
    </lineage>
</organism>
<dbReference type="SUPFAM" id="SSF55961">
    <property type="entry name" value="Bet v1-like"/>
    <property type="match status" value="1"/>
</dbReference>
<reference evidence="3" key="2">
    <citation type="journal article" date="2021" name="Microbiome">
        <title>Successional dynamics and alternative stable states in a saline activated sludge microbial community over 9 years.</title>
        <authorList>
            <person name="Wang Y."/>
            <person name="Ye J."/>
            <person name="Ju F."/>
            <person name="Liu L."/>
            <person name="Boyd J.A."/>
            <person name="Deng Y."/>
            <person name="Parks D.H."/>
            <person name="Jiang X."/>
            <person name="Yin X."/>
            <person name="Woodcroft B.J."/>
            <person name="Tyson G.W."/>
            <person name="Hugenholtz P."/>
            <person name="Polz M.F."/>
            <person name="Zhang T."/>
        </authorList>
    </citation>
    <scope>NUCLEOTIDE SEQUENCE</scope>
    <source>
        <strain evidence="3">HKST-UBA02</strain>
    </source>
</reference>
<comment type="similarity">
    <text evidence="1">Belongs to the AHA1 family.</text>
</comment>
<dbReference type="Proteomes" id="UP000739538">
    <property type="component" value="Unassembled WGS sequence"/>
</dbReference>
<evidence type="ECO:0000313" key="4">
    <source>
        <dbReference type="Proteomes" id="UP000739538"/>
    </source>
</evidence>
<protein>
    <submittedName>
        <fullName evidence="3">SRPBCC domain-containing protein</fullName>
    </submittedName>
</protein>
<evidence type="ECO:0000313" key="3">
    <source>
        <dbReference type="EMBL" id="MCA9758467.1"/>
    </source>
</evidence>
<dbReference type="Gene3D" id="3.30.530.20">
    <property type="match status" value="1"/>
</dbReference>
<name>A0A956SF87_UNCEI</name>
<dbReference type="Pfam" id="PF08327">
    <property type="entry name" value="AHSA1"/>
    <property type="match status" value="1"/>
</dbReference>
<sequence>MSQPGTDRIVAQIFIAGTPEAVWREITKTDEAQGCFFNAWLNANRLVPGEKMAMRDRSGNYTSVIGTILEYDEPRRFSHTFRFTRYDDGECVVTYDLEPTEGGVMFTLTVDGAPAGSRTEKDMRGGAKFITQSLKRIVEQGSISPLWKLGYRLMEAAAPFITPKRCKTENWPLD</sequence>
<evidence type="ECO:0000256" key="1">
    <source>
        <dbReference type="ARBA" id="ARBA00006817"/>
    </source>
</evidence>
<comment type="caution">
    <text evidence="3">The sequence shown here is derived from an EMBL/GenBank/DDBJ whole genome shotgun (WGS) entry which is preliminary data.</text>
</comment>
<gene>
    <name evidence="3" type="ORF">KDA27_21905</name>
</gene>
<dbReference type="AlphaFoldDB" id="A0A956SF87"/>
<feature type="domain" description="Activator of Hsp90 ATPase homologue 1/2-like C-terminal" evidence="2">
    <location>
        <begin position="18"/>
        <end position="139"/>
    </location>
</feature>
<reference evidence="3" key="1">
    <citation type="submission" date="2020-04" db="EMBL/GenBank/DDBJ databases">
        <authorList>
            <person name="Zhang T."/>
        </authorList>
    </citation>
    <scope>NUCLEOTIDE SEQUENCE</scope>
    <source>
        <strain evidence="3">HKST-UBA02</strain>
    </source>
</reference>
<dbReference type="EMBL" id="JAGQHS010000176">
    <property type="protein sequence ID" value="MCA9758467.1"/>
    <property type="molecule type" value="Genomic_DNA"/>
</dbReference>